<dbReference type="Gene3D" id="3.30.40.10">
    <property type="entry name" value="Zinc/RING finger domain, C3HC4 (zinc finger)"/>
    <property type="match status" value="1"/>
</dbReference>
<dbReference type="InterPro" id="IPR018957">
    <property type="entry name" value="Znf_C3HC4_RING-type"/>
</dbReference>
<dbReference type="PANTHER" id="PTHR45798">
    <property type="entry name" value="RING-H2 FINGER PROTEIN ATL61-RELATED-RELATED"/>
    <property type="match status" value="1"/>
</dbReference>
<evidence type="ECO:0000256" key="6">
    <source>
        <dbReference type="SAM" id="SignalP"/>
    </source>
</evidence>
<keyword evidence="5" id="KW-0812">Transmembrane</keyword>
<dbReference type="InterPro" id="IPR001841">
    <property type="entry name" value="Znf_RING"/>
</dbReference>
<keyword evidence="5" id="KW-0472">Membrane</keyword>
<dbReference type="InterPro" id="IPR052788">
    <property type="entry name" value="RING-type_E3_ligase_ATL"/>
</dbReference>
<sequence length="392" mass="45159">MSIIRVLILLILQALFITINCDEQEIIEVPTPEPELKPYDPQRICSQAFDCTSCQKFKECTFLNNTCVPYNMYGIRFITYNAYEDYIYCKNASDRGETHLSQRPGKEIHLGHNKEEDVFHDDFRKERNGGYETGRVCEWNLKVDNVKEGSPKKLGCSQDAYSEVTVEIIRDPRNLEEIYLEIGTNTGWRYLDSKTIAKCGSEVLTFYNTTSVKVRAKRMSEESNYSIIISEKSTTTCEYQRVSVILIFIFISMFCGMMVVSCIYICISSFINKPDKARIRKKKKQLKKQRVDKYMARIDHGTVGDLKFNYSETTCSICLGTYTENQSVHITKKISAINVCNHSFHSLCLRKCLMRTKLSKDLKCPVCKTTLKNLEEPSLLQESRETELSVGI</sequence>
<evidence type="ECO:0000256" key="5">
    <source>
        <dbReference type="SAM" id="Phobius"/>
    </source>
</evidence>
<gene>
    <name evidence="8" type="ORF">ECRASSUSDP1_LOCUS13358</name>
</gene>
<evidence type="ECO:0000256" key="2">
    <source>
        <dbReference type="ARBA" id="ARBA00022771"/>
    </source>
</evidence>
<evidence type="ECO:0000313" key="9">
    <source>
        <dbReference type="Proteomes" id="UP001295684"/>
    </source>
</evidence>
<protein>
    <recommendedName>
        <fullName evidence="7">RING-type domain-containing protein</fullName>
    </recommendedName>
</protein>
<dbReference type="EMBL" id="CAMPGE010013293">
    <property type="protein sequence ID" value="CAI2372031.1"/>
    <property type="molecule type" value="Genomic_DNA"/>
</dbReference>
<keyword evidence="3" id="KW-0862">Zinc</keyword>
<dbReference type="AlphaFoldDB" id="A0AAD1UPW4"/>
<keyword evidence="1" id="KW-0479">Metal-binding</keyword>
<keyword evidence="9" id="KW-1185">Reference proteome</keyword>
<feature type="signal peptide" evidence="6">
    <location>
        <begin position="1"/>
        <end position="21"/>
    </location>
</feature>
<name>A0AAD1UPW4_EUPCR</name>
<dbReference type="GO" id="GO:0008270">
    <property type="term" value="F:zinc ion binding"/>
    <property type="evidence" value="ECO:0007669"/>
    <property type="project" value="UniProtKB-KW"/>
</dbReference>
<feature type="transmembrane region" description="Helical" evidence="5">
    <location>
        <begin position="244"/>
        <end position="271"/>
    </location>
</feature>
<feature type="domain" description="RING-type" evidence="7">
    <location>
        <begin position="315"/>
        <end position="368"/>
    </location>
</feature>
<evidence type="ECO:0000259" key="7">
    <source>
        <dbReference type="PROSITE" id="PS50089"/>
    </source>
</evidence>
<evidence type="ECO:0000256" key="4">
    <source>
        <dbReference type="PROSITE-ProRule" id="PRU00175"/>
    </source>
</evidence>
<feature type="chain" id="PRO_5042191883" description="RING-type domain-containing protein" evidence="6">
    <location>
        <begin position="22"/>
        <end position="392"/>
    </location>
</feature>
<proteinExistence type="predicted"/>
<dbReference type="Proteomes" id="UP001295684">
    <property type="component" value="Unassembled WGS sequence"/>
</dbReference>
<keyword evidence="6" id="KW-0732">Signal</keyword>
<dbReference type="PANTHER" id="PTHR45798:SF97">
    <property type="entry name" value="ALCOHOL-SENSITIVE RING FINGER PROTEIN 1"/>
    <property type="match status" value="1"/>
</dbReference>
<reference evidence="8" key="1">
    <citation type="submission" date="2023-07" db="EMBL/GenBank/DDBJ databases">
        <authorList>
            <consortium name="AG Swart"/>
            <person name="Singh M."/>
            <person name="Singh A."/>
            <person name="Seah K."/>
            <person name="Emmerich C."/>
        </authorList>
    </citation>
    <scope>NUCLEOTIDE SEQUENCE</scope>
    <source>
        <strain evidence="8">DP1</strain>
    </source>
</reference>
<evidence type="ECO:0000313" key="8">
    <source>
        <dbReference type="EMBL" id="CAI2372031.1"/>
    </source>
</evidence>
<evidence type="ECO:0000256" key="3">
    <source>
        <dbReference type="ARBA" id="ARBA00022833"/>
    </source>
</evidence>
<dbReference type="SUPFAM" id="SSF57850">
    <property type="entry name" value="RING/U-box"/>
    <property type="match status" value="1"/>
</dbReference>
<keyword evidence="2 4" id="KW-0863">Zinc-finger</keyword>
<dbReference type="SMART" id="SM00184">
    <property type="entry name" value="RING"/>
    <property type="match status" value="1"/>
</dbReference>
<comment type="caution">
    <text evidence="8">The sequence shown here is derived from an EMBL/GenBank/DDBJ whole genome shotgun (WGS) entry which is preliminary data.</text>
</comment>
<evidence type="ECO:0000256" key="1">
    <source>
        <dbReference type="ARBA" id="ARBA00022723"/>
    </source>
</evidence>
<dbReference type="Pfam" id="PF00097">
    <property type="entry name" value="zf-C3HC4"/>
    <property type="match status" value="1"/>
</dbReference>
<organism evidence="8 9">
    <name type="scientific">Euplotes crassus</name>
    <dbReference type="NCBI Taxonomy" id="5936"/>
    <lineage>
        <taxon>Eukaryota</taxon>
        <taxon>Sar</taxon>
        <taxon>Alveolata</taxon>
        <taxon>Ciliophora</taxon>
        <taxon>Intramacronucleata</taxon>
        <taxon>Spirotrichea</taxon>
        <taxon>Hypotrichia</taxon>
        <taxon>Euplotida</taxon>
        <taxon>Euplotidae</taxon>
        <taxon>Moneuplotes</taxon>
    </lineage>
</organism>
<accession>A0AAD1UPW4</accession>
<dbReference type="PROSITE" id="PS50089">
    <property type="entry name" value="ZF_RING_2"/>
    <property type="match status" value="1"/>
</dbReference>
<keyword evidence="5" id="KW-1133">Transmembrane helix</keyword>
<dbReference type="InterPro" id="IPR013083">
    <property type="entry name" value="Znf_RING/FYVE/PHD"/>
</dbReference>
<dbReference type="CDD" id="cd16448">
    <property type="entry name" value="RING-H2"/>
    <property type="match status" value="1"/>
</dbReference>